<protein>
    <recommendedName>
        <fullName evidence="3">BACON domain-containing protein</fullName>
    </recommendedName>
</protein>
<sequence length="829" mass="89449">MRKLFAYMIAGGALVLSAISCNREVVLPPEINAVAPDAFTGEAQKGEILYEISGGSADVLTVDAATDSEWISGIDTDEPGVVSFEISENTASESREAVIVLSLPEAAPVDVKIVQYGADDVPDGPDTGEDEDDFTIKITDITAFSANVGVVPADKEMTYVVLTGTKEEVDGYSSDEELIEYNLSLFSSIAASQGVSLEYILDKMLLRSGNSSMVMNTFVPDTEYYVYVYGIDKFAEVSTPVYKKEMKTLPVTMREEKIDIAFSNVGTRSLTAEFTPESDEFRYACGWLTAAEYSIYAQDEDAFISTMITEIQYLINMYTSMGVDMTWSDFTVTGQQRITATSLNSDSGYDFYAFGLDNGYATTPLFHESVNTLAVEVTDPCTFELGTPSVETYEATVSVKPSSPSTKYFLTVLESSQVAGLSDAVIADACINAMSGTSWLGSLFSGDTETDFDGLVPNTSYTIVAFGVDGTGERSTAVATDVFRTQVVPASDMTFEVSVEDVGYSSVTVCVNPSSKEETYVMGILNAAQYAELGNDPEALGVKVCGDHANLAVSEYSGDIRQPIYMDYGYNFITPGTDYYVFVMGCSYWNRTTPVTVVPFSTPERTESDASVDIKVTVYDGNDLVAADPVKYPASGWADRAAVQVEFFPNGSAASWYGWIEERSAEYMSQLNRDVLLSAIKMNGTLFAGDKSGIAVVGVPWNYNNCSAIALGVDAEGTDGEPVIVSLNVDRSQIVEYDKSSLSSARTVYPGVSALGDAALRVRSAGLNNGAASWDGRTAAEGLRRYRLPESAIEKALAGATAGTAAADKTEPRTIREIARDNFRFMFPQ</sequence>
<name>A0A9D9N0S7_9BACT</name>
<accession>A0A9D9N0S7</accession>
<dbReference type="AlphaFoldDB" id="A0A9D9N0S7"/>
<proteinExistence type="predicted"/>
<evidence type="ECO:0008006" key="3">
    <source>
        <dbReference type="Google" id="ProtNLM"/>
    </source>
</evidence>
<evidence type="ECO:0000313" key="2">
    <source>
        <dbReference type="Proteomes" id="UP000823617"/>
    </source>
</evidence>
<reference evidence="1" key="2">
    <citation type="journal article" date="2021" name="PeerJ">
        <title>Extensive microbial diversity within the chicken gut microbiome revealed by metagenomics and culture.</title>
        <authorList>
            <person name="Gilroy R."/>
            <person name="Ravi A."/>
            <person name="Getino M."/>
            <person name="Pursley I."/>
            <person name="Horton D.L."/>
            <person name="Alikhan N.F."/>
            <person name="Baker D."/>
            <person name="Gharbi K."/>
            <person name="Hall N."/>
            <person name="Watson M."/>
            <person name="Adriaenssens E.M."/>
            <person name="Foster-Nyarko E."/>
            <person name="Jarju S."/>
            <person name="Secka A."/>
            <person name="Antonio M."/>
            <person name="Oren A."/>
            <person name="Chaudhuri R.R."/>
            <person name="La Ragione R."/>
            <person name="Hildebrand F."/>
            <person name="Pallen M.J."/>
        </authorList>
    </citation>
    <scope>NUCLEOTIDE SEQUENCE</scope>
    <source>
        <strain evidence="1">B1-3475</strain>
    </source>
</reference>
<dbReference type="Proteomes" id="UP000823617">
    <property type="component" value="Unassembled WGS sequence"/>
</dbReference>
<reference evidence="1" key="1">
    <citation type="submission" date="2020-10" db="EMBL/GenBank/DDBJ databases">
        <authorList>
            <person name="Gilroy R."/>
        </authorList>
    </citation>
    <scope>NUCLEOTIDE SEQUENCE</scope>
    <source>
        <strain evidence="1">B1-3475</strain>
    </source>
</reference>
<comment type="caution">
    <text evidence="1">The sequence shown here is derived from an EMBL/GenBank/DDBJ whole genome shotgun (WGS) entry which is preliminary data.</text>
</comment>
<gene>
    <name evidence="1" type="ORF">IAC08_07170</name>
</gene>
<dbReference type="EMBL" id="JADIMK010000074">
    <property type="protein sequence ID" value="MBO8456167.1"/>
    <property type="molecule type" value="Genomic_DNA"/>
</dbReference>
<dbReference type="PROSITE" id="PS51257">
    <property type="entry name" value="PROKAR_LIPOPROTEIN"/>
    <property type="match status" value="1"/>
</dbReference>
<organism evidence="1 2">
    <name type="scientific">Candidatus Cryptobacteroides intestinigallinarum</name>
    <dbReference type="NCBI Taxonomy" id="2840767"/>
    <lineage>
        <taxon>Bacteria</taxon>
        <taxon>Pseudomonadati</taxon>
        <taxon>Bacteroidota</taxon>
        <taxon>Bacteroidia</taxon>
        <taxon>Bacteroidales</taxon>
        <taxon>Candidatus Cryptobacteroides</taxon>
    </lineage>
</organism>
<evidence type="ECO:0000313" key="1">
    <source>
        <dbReference type="EMBL" id="MBO8456167.1"/>
    </source>
</evidence>